<dbReference type="PANTHER" id="PTHR35897">
    <property type="entry name" value="METHYLTRANSFERASE AUSD"/>
    <property type="match status" value="1"/>
</dbReference>
<evidence type="ECO:0000256" key="2">
    <source>
        <dbReference type="ARBA" id="ARBA00022679"/>
    </source>
</evidence>
<dbReference type="OrthoDB" id="3888614at2759"/>
<dbReference type="Pfam" id="PF08241">
    <property type="entry name" value="Methyltransf_11"/>
    <property type="match status" value="1"/>
</dbReference>
<comment type="caution">
    <text evidence="6">The sequence shown here is derived from an EMBL/GenBank/DDBJ whole genome shotgun (WGS) entry which is preliminary data.</text>
</comment>
<dbReference type="Proteomes" id="UP000249619">
    <property type="component" value="Unassembled WGS sequence"/>
</dbReference>
<organism evidence="6 7">
    <name type="scientific">Stemphylium lycopersici</name>
    <name type="common">Tomato gray leaf spot disease fungus</name>
    <name type="synonym">Thyrospora lycopersici</name>
    <dbReference type="NCBI Taxonomy" id="183478"/>
    <lineage>
        <taxon>Eukaryota</taxon>
        <taxon>Fungi</taxon>
        <taxon>Dikarya</taxon>
        <taxon>Ascomycota</taxon>
        <taxon>Pezizomycotina</taxon>
        <taxon>Dothideomycetes</taxon>
        <taxon>Pleosporomycetidae</taxon>
        <taxon>Pleosporales</taxon>
        <taxon>Pleosporineae</taxon>
        <taxon>Pleosporaceae</taxon>
        <taxon>Stemphylium</taxon>
    </lineage>
</organism>
<evidence type="ECO:0000313" key="6">
    <source>
        <dbReference type="EMBL" id="RAR00004.1"/>
    </source>
</evidence>
<feature type="domain" description="Methyltransferase type 11" evidence="5">
    <location>
        <begin position="732"/>
        <end position="821"/>
    </location>
</feature>
<gene>
    <name evidence="6" type="ORF">DDE83_009161</name>
</gene>
<dbReference type="EMBL" id="QGDH01000443">
    <property type="protein sequence ID" value="RAR00004.1"/>
    <property type="molecule type" value="Genomic_DNA"/>
</dbReference>
<evidence type="ECO:0000256" key="3">
    <source>
        <dbReference type="ARBA" id="ARBA00022691"/>
    </source>
</evidence>
<comment type="pathway">
    <text evidence="1">Secondary metabolite biosynthesis.</text>
</comment>
<keyword evidence="6" id="KW-0378">Hydrolase</keyword>
<dbReference type="AlphaFoldDB" id="A0A364MRF1"/>
<dbReference type="GO" id="GO:0016787">
    <property type="term" value="F:hydrolase activity"/>
    <property type="evidence" value="ECO:0007669"/>
    <property type="project" value="UniProtKB-KW"/>
</dbReference>
<accession>A0A364MRF1</accession>
<evidence type="ECO:0000259" key="5">
    <source>
        <dbReference type="Pfam" id="PF08241"/>
    </source>
</evidence>
<keyword evidence="2" id="KW-0808">Transferase</keyword>
<dbReference type="InterPro" id="IPR013216">
    <property type="entry name" value="Methyltransf_11"/>
</dbReference>
<dbReference type="SUPFAM" id="SSF53335">
    <property type="entry name" value="S-adenosyl-L-methionine-dependent methyltransferases"/>
    <property type="match status" value="1"/>
</dbReference>
<reference evidence="7" key="1">
    <citation type="submission" date="2018-05" db="EMBL/GenBank/DDBJ databases">
        <title>Draft genome sequence of Stemphylium lycopersici strain CIDEFI 213.</title>
        <authorList>
            <person name="Medina R."/>
            <person name="Franco M.E.E."/>
            <person name="Lucentini C.G."/>
            <person name="Saparrat M.C.N."/>
            <person name="Balatti P.A."/>
        </authorList>
    </citation>
    <scope>NUCLEOTIDE SEQUENCE [LARGE SCALE GENOMIC DNA]</scope>
    <source>
        <strain evidence="7">CIDEFI 213</strain>
    </source>
</reference>
<evidence type="ECO:0000256" key="1">
    <source>
        <dbReference type="ARBA" id="ARBA00005179"/>
    </source>
</evidence>
<proteinExistence type="inferred from homology"/>
<dbReference type="InterPro" id="IPR029063">
    <property type="entry name" value="SAM-dependent_MTases_sf"/>
</dbReference>
<evidence type="ECO:0000256" key="4">
    <source>
        <dbReference type="ARBA" id="ARBA00038314"/>
    </source>
</evidence>
<dbReference type="Gene3D" id="3.40.50.150">
    <property type="entry name" value="Vaccinia Virus protein VP39"/>
    <property type="match status" value="1"/>
</dbReference>
<protein>
    <submittedName>
        <fullName evidence="6">Haloacid dehalogenase domain-containing protein hydrolase</fullName>
    </submittedName>
</protein>
<sequence length="909" mass="103904">MASSASLVGFPGDLTMAEELGFLYLAVGGSRVYQQQDQTSVPKIAAKIQDWDLFGLVNSKQDILDLVLQKEAQLRLLLGIINAEYLTWKILEKKVKLQESWEVLRFAGTTEDGSKRSLKICSRKHLLDVGSEHAVRRFGVLSSRTVRFTHRHHPQDGDRIFIYQPLKLSPDLSILEDADFLHPEDKALAVNPGVTLDLFLTSVPVYEDASSMASNLKAALIRKWRWISKASCVEDMIQLFYRYPSFSAQFSRQLRIEFSHLDGASLGPHQMETRNPERKKENSHYHVICPLSITWDFWSPQHVLRRSTPAPGHIEGDFEFGAAREQYCPSPFTSNSEGRFGAIRFGRNLEWRKVFVKKASHTSDELDALSEVSRYFPPGSVQQLLAADTSTEQLFFKKFEGKMLNTVRLEYHYGTSFLLDTVPKKAVDWFVGVELQRAEHVGDAYRRTMNLDPIPIKCAQQKIHRFYHGRLESDSRFLKFYSEQCLDVLGIRLPKQVNTLSFLNMPLKINGTSYPPLRHYLDQAKRVLDPSATGCLSSLSEAFGLGDGHGGNVMVTEDHVSPRMMYLDYEVSGFHCPFLDMDLLCDNITNRPNKSGTDVTWTINSEGLCIDYNVSVDTIGKATAIIKFEYLLRPLLNLLQKHSFEKANVAEEVLSNSLFACALLSRNFAKRADVFFLNLALGVRLVQDLREVLLEVFGWRWPPAVKLPIPDMVVKTPRSDGAVMDRISLARSAGMKRILGLDLEQRFFHLGHRLYNEDKASSSLQFRQVDMLDPNFKDKTRDLQHQFHFVHTANVIHLFDVGDQKTFFQNLVYLTKPGGIIWGRQVGLAEDNNQSLYKQPEGKGARFTIKEFRDFLRDTTGWILADMQFEAQLVEYDELRVRRMDKNWVLQWSIQVPVRDLSSDRISPL</sequence>
<dbReference type="GO" id="GO:0008757">
    <property type="term" value="F:S-adenosylmethionine-dependent methyltransferase activity"/>
    <property type="evidence" value="ECO:0007669"/>
    <property type="project" value="InterPro"/>
</dbReference>
<comment type="similarity">
    <text evidence="4">Belongs to the class I-like SAM-binding methyltransferase superfamily.</text>
</comment>
<name>A0A364MRF1_STELY</name>
<dbReference type="InterPro" id="IPR051654">
    <property type="entry name" value="Meroterpenoid_MTases"/>
</dbReference>
<evidence type="ECO:0000313" key="7">
    <source>
        <dbReference type="Proteomes" id="UP000249619"/>
    </source>
</evidence>
<keyword evidence="3" id="KW-0949">S-adenosyl-L-methionine</keyword>
<dbReference type="PANTHER" id="PTHR35897:SF1">
    <property type="entry name" value="METHYLTRANSFERASE AUSD"/>
    <property type="match status" value="1"/>
</dbReference>
<keyword evidence="7" id="KW-1185">Reference proteome</keyword>